<evidence type="ECO:0000256" key="7">
    <source>
        <dbReference type="RuleBase" id="RU367013"/>
    </source>
</evidence>
<gene>
    <name evidence="9" type="ORF">GGX14DRAFT_421132</name>
</gene>
<evidence type="ECO:0000256" key="5">
    <source>
        <dbReference type="ARBA" id="ARBA00022927"/>
    </source>
</evidence>
<dbReference type="Gene3D" id="1.25.40.10">
    <property type="entry name" value="Tetratricopeptide repeat domain"/>
    <property type="match status" value="1"/>
</dbReference>
<keyword evidence="5 7" id="KW-0653">Protein transport</keyword>
<name>A0AAD7E2U4_9AGAR</name>
<evidence type="ECO:0000256" key="1">
    <source>
        <dbReference type="ARBA" id="ARBA00004170"/>
    </source>
</evidence>
<comment type="caution">
    <text evidence="9">The sequence shown here is derived from an EMBL/GenBank/DDBJ whole genome shotgun (WGS) entry which is preliminary data.</text>
</comment>
<evidence type="ECO:0000256" key="3">
    <source>
        <dbReference type="ARBA" id="ARBA00022448"/>
    </source>
</evidence>
<feature type="region of interest" description="Disordered" evidence="8">
    <location>
        <begin position="1"/>
        <end position="24"/>
    </location>
</feature>
<dbReference type="CDD" id="cd15832">
    <property type="entry name" value="SNAP"/>
    <property type="match status" value="1"/>
</dbReference>
<evidence type="ECO:0000256" key="6">
    <source>
        <dbReference type="ARBA" id="ARBA00023136"/>
    </source>
</evidence>
<keyword evidence="3 7" id="KW-0813">Transport</keyword>
<dbReference type="GO" id="GO:0019905">
    <property type="term" value="F:syntaxin binding"/>
    <property type="evidence" value="ECO:0007669"/>
    <property type="project" value="TreeGrafter"/>
</dbReference>
<dbReference type="GO" id="GO:0006886">
    <property type="term" value="P:intracellular protein transport"/>
    <property type="evidence" value="ECO:0007669"/>
    <property type="project" value="UniProtKB-UniRule"/>
</dbReference>
<proteinExistence type="inferred from homology"/>
<accession>A0AAD7E2U4</accession>
<dbReference type="GO" id="GO:0031201">
    <property type="term" value="C:SNARE complex"/>
    <property type="evidence" value="ECO:0007669"/>
    <property type="project" value="TreeGrafter"/>
</dbReference>
<evidence type="ECO:0000256" key="2">
    <source>
        <dbReference type="ARBA" id="ARBA00010050"/>
    </source>
</evidence>
<dbReference type="EMBL" id="JARJCW010000004">
    <property type="protein sequence ID" value="KAJ7225555.1"/>
    <property type="molecule type" value="Genomic_DNA"/>
</dbReference>
<comment type="subcellular location">
    <subcellularLocation>
        <location evidence="1 7">Membrane</location>
        <topology evidence="1 7">Peripheral membrane protein</topology>
    </subcellularLocation>
</comment>
<dbReference type="FunFam" id="1.25.40.10:FF:000049">
    <property type="entry name" value="Alpha-soluble NSF attachment protein-like"/>
    <property type="match status" value="1"/>
</dbReference>
<dbReference type="SUPFAM" id="SSF48452">
    <property type="entry name" value="TPR-like"/>
    <property type="match status" value="1"/>
</dbReference>
<evidence type="ECO:0000256" key="8">
    <source>
        <dbReference type="SAM" id="MobiDB-lite"/>
    </source>
</evidence>
<dbReference type="PANTHER" id="PTHR13768:SF8">
    <property type="entry name" value="ALPHA-SOLUBLE NSF ATTACHMENT PROTEIN"/>
    <property type="match status" value="1"/>
</dbReference>
<keyword evidence="6 7" id="KW-0472">Membrane</keyword>
<evidence type="ECO:0000256" key="4">
    <source>
        <dbReference type="ARBA" id="ARBA00022892"/>
    </source>
</evidence>
<dbReference type="AlphaFoldDB" id="A0AAD7E2U4"/>
<protein>
    <submittedName>
        <fullName evidence="9">Soluble NSF attachment protein</fullName>
    </submittedName>
</protein>
<dbReference type="Proteomes" id="UP001219525">
    <property type="component" value="Unassembled WGS sequence"/>
</dbReference>
<keyword evidence="4 7" id="KW-0931">ER-Golgi transport</keyword>
<sequence length="292" mass="32630">MTKSPAQVLLDKADKKAASSSGWFSSATSKFEEAGDLYQQAANAFKIEKQFKEAGDAFAREAECRENSKEPNEASNAWWNAAKAYKRGFPQLAVQALSHTITHLTQSGRFRQAADREKEIGQIHLQENNDLRKACESYERAGDWYAQEDATATANACYKDAADLLADLEEYPQAIARYEQVADHSLSSNLTKYSVKEYWLRSGLCSLAMQNDTVSAKRNLAKYSNQDTSYPSTRECKFIQALIEAVEAGDVEAFTAAVVEFDQVTKLDNWKTGMLLKIKRGLQEADEDQGIM</sequence>
<dbReference type="PRINTS" id="PR00448">
    <property type="entry name" value="NSFATTACHMNT"/>
</dbReference>
<reference evidence="9" key="1">
    <citation type="submission" date="2023-03" db="EMBL/GenBank/DDBJ databases">
        <title>Massive genome expansion in bonnet fungi (Mycena s.s.) driven by repeated elements and novel gene families across ecological guilds.</title>
        <authorList>
            <consortium name="Lawrence Berkeley National Laboratory"/>
            <person name="Harder C.B."/>
            <person name="Miyauchi S."/>
            <person name="Viragh M."/>
            <person name="Kuo A."/>
            <person name="Thoen E."/>
            <person name="Andreopoulos B."/>
            <person name="Lu D."/>
            <person name="Skrede I."/>
            <person name="Drula E."/>
            <person name="Henrissat B."/>
            <person name="Morin E."/>
            <person name="Kohler A."/>
            <person name="Barry K."/>
            <person name="LaButti K."/>
            <person name="Morin E."/>
            <person name="Salamov A."/>
            <person name="Lipzen A."/>
            <person name="Mereny Z."/>
            <person name="Hegedus B."/>
            <person name="Baldrian P."/>
            <person name="Stursova M."/>
            <person name="Weitz H."/>
            <person name="Taylor A."/>
            <person name="Grigoriev I.V."/>
            <person name="Nagy L.G."/>
            <person name="Martin F."/>
            <person name="Kauserud H."/>
        </authorList>
    </citation>
    <scope>NUCLEOTIDE SEQUENCE</scope>
    <source>
        <strain evidence="9">9144</strain>
    </source>
</reference>
<dbReference type="GO" id="GO:0035494">
    <property type="term" value="P:SNARE complex disassembly"/>
    <property type="evidence" value="ECO:0007669"/>
    <property type="project" value="TreeGrafter"/>
</dbReference>
<keyword evidence="10" id="KW-1185">Reference proteome</keyword>
<dbReference type="PANTHER" id="PTHR13768">
    <property type="entry name" value="SOLUBLE NSF ATTACHMENT PROTEIN SNAP"/>
    <property type="match status" value="1"/>
</dbReference>
<dbReference type="Pfam" id="PF14938">
    <property type="entry name" value="SNAP"/>
    <property type="match status" value="1"/>
</dbReference>
<dbReference type="InterPro" id="IPR000744">
    <property type="entry name" value="NSF_attach"/>
</dbReference>
<comment type="function">
    <text evidence="7">Required for vesicular transport between the endoplasmic reticulum and the Golgi apparatus.</text>
</comment>
<comment type="similarity">
    <text evidence="2 7">Belongs to the SNAP family.</text>
</comment>
<evidence type="ECO:0000313" key="9">
    <source>
        <dbReference type="EMBL" id="KAJ7225555.1"/>
    </source>
</evidence>
<evidence type="ECO:0000313" key="10">
    <source>
        <dbReference type="Proteomes" id="UP001219525"/>
    </source>
</evidence>
<dbReference type="GO" id="GO:0005774">
    <property type="term" value="C:vacuolar membrane"/>
    <property type="evidence" value="ECO:0007669"/>
    <property type="project" value="TreeGrafter"/>
</dbReference>
<dbReference type="GO" id="GO:0005483">
    <property type="term" value="F:soluble NSF attachment protein activity"/>
    <property type="evidence" value="ECO:0007669"/>
    <property type="project" value="TreeGrafter"/>
</dbReference>
<organism evidence="9 10">
    <name type="scientific">Mycena pura</name>
    <dbReference type="NCBI Taxonomy" id="153505"/>
    <lineage>
        <taxon>Eukaryota</taxon>
        <taxon>Fungi</taxon>
        <taxon>Dikarya</taxon>
        <taxon>Basidiomycota</taxon>
        <taxon>Agaricomycotina</taxon>
        <taxon>Agaricomycetes</taxon>
        <taxon>Agaricomycetidae</taxon>
        <taxon>Agaricales</taxon>
        <taxon>Marasmiineae</taxon>
        <taxon>Mycenaceae</taxon>
        <taxon>Mycena</taxon>
    </lineage>
</organism>
<dbReference type="InterPro" id="IPR011990">
    <property type="entry name" value="TPR-like_helical_dom_sf"/>
</dbReference>